<organism evidence="1 2">
    <name type="scientific">Pararge aegeria aegeria</name>
    <dbReference type="NCBI Taxonomy" id="348720"/>
    <lineage>
        <taxon>Eukaryota</taxon>
        <taxon>Metazoa</taxon>
        <taxon>Ecdysozoa</taxon>
        <taxon>Arthropoda</taxon>
        <taxon>Hexapoda</taxon>
        <taxon>Insecta</taxon>
        <taxon>Pterygota</taxon>
        <taxon>Neoptera</taxon>
        <taxon>Endopterygota</taxon>
        <taxon>Lepidoptera</taxon>
        <taxon>Glossata</taxon>
        <taxon>Ditrysia</taxon>
        <taxon>Papilionoidea</taxon>
        <taxon>Nymphalidae</taxon>
        <taxon>Satyrinae</taxon>
        <taxon>Satyrini</taxon>
        <taxon>Parargina</taxon>
        <taxon>Pararge</taxon>
    </lineage>
</organism>
<comment type="caution">
    <text evidence="1">The sequence shown here is derived from an EMBL/GenBank/DDBJ whole genome shotgun (WGS) entry which is preliminary data.</text>
</comment>
<sequence>MAFRPEDSIATILLDGLSNKQGHSTSLEELCHKKPTKISKQFSIAISVYCWLAASSSSLLPLQCHLSIELVVGQCFCVQRAVANPESLGSTARPPFDICDPPISGPLLFERCQ</sequence>
<evidence type="ECO:0000313" key="1">
    <source>
        <dbReference type="EMBL" id="CAH2229160.1"/>
    </source>
</evidence>
<dbReference type="EMBL" id="CAKXAJ010024689">
    <property type="protein sequence ID" value="CAH2229160.1"/>
    <property type="molecule type" value="Genomic_DNA"/>
</dbReference>
<keyword evidence="2" id="KW-1185">Reference proteome</keyword>
<proteinExistence type="predicted"/>
<reference evidence="1" key="1">
    <citation type="submission" date="2022-03" db="EMBL/GenBank/DDBJ databases">
        <authorList>
            <person name="Lindestad O."/>
        </authorList>
    </citation>
    <scope>NUCLEOTIDE SEQUENCE</scope>
</reference>
<evidence type="ECO:0000313" key="2">
    <source>
        <dbReference type="Proteomes" id="UP000838756"/>
    </source>
</evidence>
<dbReference type="AlphaFoldDB" id="A0A8S4R066"/>
<protein>
    <submittedName>
        <fullName evidence="1">Jg20773 protein</fullName>
    </submittedName>
</protein>
<dbReference type="Proteomes" id="UP000838756">
    <property type="component" value="Unassembled WGS sequence"/>
</dbReference>
<accession>A0A8S4R066</accession>
<gene>
    <name evidence="1" type="primary">jg20773</name>
    <name evidence="1" type="ORF">PAEG_LOCUS8646</name>
</gene>
<name>A0A8S4R066_9NEOP</name>